<dbReference type="Proteomes" id="UP001596353">
    <property type="component" value="Unassembled WGS sequence"/>
</dbReference>
<evidence type="ECO:0000313" key="3">
    <source>
        <dbReference type="Proteomes" id="UP001596353"/>
    </source>
</evidence>
<comment type="caution">
    <text evidence="2">The sequence shown here is derived from an EMBL/GenBank/DDBJ whole genome shotgun (WGS) entry which is preliminary data.</text>
</comment>
<dbReference type="EMBL" id="JBHSWG010000001">
    <property type="protein sequence ID" value="MFC6760435.1"/>
    <property type="molecule type" value="Genomic_DNA"/>
</dbReference>
<evidence type="ECO:0000256" key="1">
    <source>
        <dbReference type="SAM" id="Phobius"/>
    </source>
</evidence>
<keyword evidence="3" id="KW-1185">Reference proteome</keyword>
<keyword evidence="1" id="KW-1133">Transmembrane helix</keyword>
<keyword evidence="1" id="KW-0472">Membrane</keyword>
<evidence type="ECO:0000313" key="2">
    <source>
        <dbReference type="EMBL" id="MFC6760435.1"/>
    </source>
</evidence>
<sequence length="127" mass="13430">MTNIIGCSFDAPTVQIGTLLGVLSFRAKSSGDDVIYESRDIASIEVIDEDQYRSGGKAALGAVVGGVLTGGIGFLAGAAFGGRRRHTGTYLVVFKDGQHVAFSEDRKKTIQALNEVAAKLRIEALKK</sequence>
<organism evidence="2 3">
    <name type="scientific">Sulfitobacter porphyrae</name>
    <dbReference type="NCBI Taxonomy" id="1246864"/>
    <lineage>
        <taxon>Bacteria</taxon>
        <taxon>Pseudomonadati</taxon>
        <taxon>Pseudomonadota</taxon>
        <taxon>Alphaproteobacteria</taxon>
        <taxon>Rhodobacterales</taxon>
        <taxon>Roseobacteraceae</taxon>
        <taxon>Sulfitobacter</taxon>
    </lineage>
</organism>
<accession>A0ABW2B3Z1</accession>
<proteinExistence type="predicted"/>
<feature type="transmembrane region" description="Helical" evidence="1">
    <location>
        <begin position="58"/>
        <end position="80"/>
    </location>
</feature>
<gene>
    <name evidence="2" type="ORF">ACFQFQ_14560</name>
</gene>
<name>A0ABW2B3Z1_9RHOB</name>
<protein>
    <submittedName>
        <fullName evidence="2">Uncharacterized protein</fullName>
    </submittedName>
</protein>
<reference evidence="3" key="1">
    <citation type="journal article" date="2019" name="Int. J. Syst. Evol. Microbiol.">
        <title>The Global Catalogue of Microorganisms (GCM) 10K type strain sequencing project: providing services to taxonomists for standard genome sequencing and annotation.</title>
        <authorList>
            <consortium name="The Broad Institute Genomics Platform"/>
            <consortium name="The Broad Institute Genome Sequencing Center for Infectious Disease"/>
            <person name="Wu L."/>
            <person name="Ma J."/>
        </authorList>
    </citation>
    <scope>NUCLEOTIDE SEQUENCE [LARGE SCALE GENOMIC DNA]</scope>
    <source>
        <strain evidence="3">CCUG 66188</strain>
    </source>
</reference>
<keyword evidence="1" id="KW-0812">Transmembrane</keyword>